<evidence type="ECO:0000313" key="1">
    <source>
        <dbReference type="EMBL" id="KKM64536.1"/>
    </source>
</evidence>
<protein>
    <submittedName>
        <fullName evidence="1">Uncharacterized protein</fullName>
    </submittedName>
</protein>
<feature type="non-terminal residue" evidence="1">
    <location>
        <position position="1"/>
    </location>
</feature>
<sequence length="200" mass="22777">KKPPEHHPDNPETQVLVWATYARLRSVRRTAQELHVKDWVVREVLKNDRDELLAIMDNYMEAMISHWESAAVHGHHLMNDMLEIVGSMLTEIKTAALEKRITVIRDQDGYPMPVLDAAQFVVVCKLFDQIARMTDRAQTIFSAYRAGKAIPSPVGNGYESRRFDEMSDVDLAAMLRDVNLTLPPGLAQKIKMIENKADQP</sequence>
<reference evidence="1" key="1">
    <citation type="journal article" date="2015" name="Nature">
        <title>Complex archaea that bridge the gap between prokaryotes and eukaryotes.</title>
        <authorList>
            <person name="Spang A."/>
            <person name="Saw J.H."/>
            <person name="Jorgensen S.L."/>
            <person name="Zaremba-Niedzwiedzka K."/>
            <person name="Martijn J."/>
            <person name="Lind A.E."/>
            <person name="van Eijk R."/>
            <person name="Schleper C."/>
            <person name="Guy L."/>
            <person name="Ettema T.J."/>
        </authorList>
    </citation>
    <scope>NUCLEOTIDE SEQUENCE</scope>
</reference>
<dbReference type="AlphaFoldDB" id="A0A0F9JQ49"/>
<proteinExistence type="predicted"/>
<organism evidence="1">
    <name type="scientific">marine sediment metagenome</name>
    <dbReference type="NCBI Taxonomy" id="412755"/>
    <lineage>
        <taxon>unclassified sequences</taxon>
        <taxon>metagenomes</taxon>
        <taxon>ecological metagenomes</taxon>
    </lineage>
</organism>
<comment type="caution">
    <text evidence="1">The sequence shown here is derived from an EMBL/GenBank/DDBJ whole genome shotgun (WGS) entry which is preliminary data.</text>
</comment>
<dbReference type="EMBL" id="LAZR01010882">
    <property type="protein sequence ID" value="KKM64536.1"/>
    <property type="molecule type" value="Genomic_DNA"/>
</dbReference>
<name>A0A0F9JQ49_9ZZZZ</name>
<gene>
    <name evidence="1" type="ORF">LCGC14_1500360</name>
</gene>
<accession>A0A0F9JQ49</accession>